<reference evidence="1" key="1">
    <citation type="submission" date="2022-07" db="EMBL/GenBank/DDBJ databases">
        <title>Genome Sequence of Phlebia brevispora.</title>
        <authorList>
            <person name="Buettner E."/>
        </authorList>
    </citation>
    <scope>NUCLEOTIDE SEQUENCE</scope>
    <source>
        <strain evidence="1">MPL23</strain>
    </source>
</reference>
<sequence>MPKRKYDLSSEEEEEAVETGNESEENEPLKAPPKPKGVKTAKKPVIKNDSDEEEDRPAKKKKPESTSSKKKAATEEAGAVLVDASGDKYVDLGKKKRATVRAFKGTTYVDIREFYDAGGEEKPGKKGISLTQEQWNTLKTNMDIIDTLVAKVQKK</sequence>
<gene>
    <name evidence="1" type="ORF">NM688_g3470</name>
</gene>
<evidence type="ECO:0000313" key="2">
    <source>
        <dbReference type="Proteomes" id="UP001148662"/>
    </source>
</evidence>
<proteinExistence type="predicted"/>
<accession>A0ACC1T5N7</accession>
<dbReference type="Proteomes" id="UP001148662">
    <property type="component" value="Unassembled WGS sequence"/>
</dbReference>
<comment type="caution">
    <text evidence="1">The sequence shown here is derived from an EMBL/GenBank/DDBJ whole genome shotgun (WGS) entry which is preliminary data.</text>
</comment>
<protein>
    <submittedName>
        <fullName evidence="1">Uncharacterized protein</fullName>
    </submittedName>
</protein>
<keyword evidence="2" id="KW-1185">Reference proteome</keyword>
<name>A0ACC1T5N7_9APHY</name>
<organism evidence="1 2">
    <name type="scientific">Phlebia brevispora</name>
    <dbReference type="NCBI Taxonomy" id="194682"/>
    <lineage>
        <taxon>Eukaryota</taxon>
        <taxon>Fungi</taxon>
        <taxon>Dikarya</taxon>
        <taxon>Basidiomycota</taxon>
        <taxon>Agaricomycotina</taxon>
        <taxon>Agaricomycetes</taxon>
        <taxon>Polyporales</taxon>
        <taxon>Meruliaceae</taxon>
        <taxon>Phlebia</taxon>
    </lineage>
</organism>
<dbReference type="EMBL" id="JANHOG010000508">
    <property type="protein sequence ID" value="KAJ3553705.1"/>
    <property type="molecule type" value="Genomic_DNA"/>
</dbReference>
<evidence type="ECO:0000313" key="1">
    <source>
        <dbReference type="EMBL" id="KAJ3553705.1"/>
    </source>
</evidence>